<evidence type="ECO:0000256" key="1">
    <source>
        <dbReference type="ARBA" id="ARBA00012506"/>
    </source>
</evidence>
<dbReference type="InterPro" id="IPR006674">
    <property type="entry name" value="HD_domain"/>
</dbReference>
<reference evidence="8 9" key="1">
    <citation type="submission" date="2013-09" db="EMBL/GenBank/DDBJ databases">
        <authorList>
            <person name="Durkin A.S."/>
            <person name="Haft D.R."/>
            <person name="McCorrison J."/>
            <person name="Torralba M."/>
            <person name="Gillis M."/>
            <person name="Haft D.H."/>
            <person name="Methe B."/>
            <person name="Sutton G."/>
            <person name="Nelson K.E."/>
        </authorList>
    </citation>
    <scope>NUCLEOTIDE SEQUENCE [LARGE SCALE GENOMIC DNA]</scope>
    <source>
        <strain evidence="8 9">BV3C16-1</strain>
    </source>
</reference>
<dbReference type="PANTHER" id="PTHR35795">
    <property type="entry name" value="SLR1885 PROTEIN"/>
    <property type="match status" value="1"/>
</dbReference>
<dbReference type="NCBIfam" id="TIGR00488">
    <property type="entry name" value="bis(5'-nucleosyl)-tetraphosphatase (symmetrical) YqeK"/>
    <property type="match status" value="1"/>
</dbReference>
<dbReference type="SUPFAM" id="SSF109604">
    <property type="entry name" value="HD-domain/PDEase-like"/>
    <property type="match status" value="1"/>
</dbReference>
<dbReference type="SMART" id="SM00471">
    <property type="entry name" value="HDc"/>
    <property type="match status" value="1"/>
</dbReference>
<comment type="catalytic activity">
    <reaction evidence="6">
        <text>P(1),P(4)-bis(5'-adenosyl) tetraphosphate + H2O = 2 ADP + 2 H(+)</text>
        <dbReference type="Rhea" id="RHEA:24252"/>
        <dbReference type="ChEBI" id="CHEBI:15377"/>
        <dbReference type="ChEBI" id="CHEBI:15378"/>
        <dbReference type="ChEBI" id="CHEBI:58141"/>
        <dbReference type="ChEBI" id="CHEBI:456216"/>
        <dbReference type="EC" id="3.6.1.41"/>
    </reaction>
</comment>
<evidence type="ECO:0000256" key="2">
    <source>
        <dbReference type="ARBA" id="ARBA00022723"/>
    </source>
</evidence>
<dbReference type="PATRIC" id="fig|1111454.3.peg.1653"/>
<dbReference type="PROSITE" id="PS51831">
    <property type="entry name" value="HD"/>
    <property type="match status" value="1"/>
</dbReference>
<evidence type="ECO:0000313" key="9">
    <source>
        <dbReference type="Proteomes" id="UP000017090"/>
    </source>
</evidence>
<evidence type="ECO:0000256" key="5">
    <source>
        <dbReference type="ARBA" id="ARBA00023004"/>
    </source>
</evidence>
<evidence type="ECO:0000313" key="8">
    <source>
        <dbReference type="EMBL" id="ERT58413.1"/>
    </source>
</evidence>
<dbReference type="AlphaFoldDB" id="U7UIV6"/>
<dbReference type="GO" id="GO:0008803">
    <property type="term" value="F:bis(5'-nucleosyl)-tetraphosphatase (symmetrical) activity"/>
    <property type="evidence" value="ECO:0007669"/>
    <property type="project" value="UniProtKB-EC"/>
</dbReference>
<dbReference type="InterPro" id="IPR005249">
    <property type="entry name" value="YqeK"/>
</dbReference>
<dbReference type="GO" id="GO:0046872">
    <property type="term" value="F:metal ion binding"/>
    <property type="evidence" value="ECO:0007669"/>
    <property type="project" value="UniProtKB-KW"/>
</dbReference>
<dbReference type="EMBL" id="AWXA01000043">
    <property type="protein sequence ID" value="ERT58413.1"/>
    <property type="molecule type" value="Genomic_DNA"/>
</dbReference>
<dbReference type="Proteomes" id="UP000017090">
    <property type="component" value="Unassembled WGS sequence"/>
</dbReference>
<dbReference type="GO" id="GO:0000166">
    <property type="term" value="F:nucleotide binding"/>
    <property type="evidence" value="ECO:0007669"/>
    <property type="project" value="UniProtKB-KW"/>
</dbReference>
<evidence type="ECO:0000256" key="3">
    <source>
        <dbReference type="ARBA" id="ARBA00022741"/>
    </source>
</evidence>
<evidence type="ECO:0000256" key="6">
    <source>
        <dbReference type="ARBA" id="ARBA00049417"/>
    </source>
</evidence>
<dbReference type="Gene3D" id="1.10.3210.10">
    <property type="entry name" value="Hypothetical protein af1432"/>
    <property type="match status" value="1"/>
</dbReference>
<dbReference type="EC" id="3.6.1.41" evidence="1"/>
<accession>U7UIV6</accession>
<dbReference type="eggNOG" id="COG1713">
    <property type="taxonomic scope" value="Bacteria"/>
</dbReference>
<sequence>MCTQEINERIRQELQQSLSPRRYRHTLGVASAARRLALANGAAADKAETAGLLHDAAKELPLPDMQRLAVQEYGRTLPETIFRTASLLHGYAATTIARERYQIDDDDILKAIAHHTTGAAAMGLLEKIVFMADYIEENRDFEGVETLREITARSLDEGVLAGYDMTILHLLEQHKTIYAGTVTNRNAHLLQMRSQGGRD</sequence>
<dbReference type="STRING" id="1111454.HMPREF1250_1109"/>
<evidence type="ECO:0000256" key="4">
    <source>
        <dbReference type="ARBA" id="ARBA00022801"/>
    </source>
</evidence>
<dbReference type="PANTHER" id="PTHR35795:SF1">
    <property type="entry name" value="BIS(5'-NUCLEOSYL)-TETRAPHOSPHATASE, SYMMETRICAL"/>
    <property type="match status" value="1"/>
</dbReference>
<dbReference type="CDD" id="cd00077">
    <property type="entry name" value="HDc"/>
    <property type="match status" value="1"/>
</dbReference>
<name>U7UIV6_9FIRM</name>
<dbReference type="OrthoDB" id="5295945at2"/>
<keyword evidence="5" id="KW-0408">Iron</keyword>
<keyword evidence="9" id="KW-1185">Reference proteome</keyword>
<keyword evidence="3" id="KW-0547">Nucleotide-binding</keyword>
<keyword evidence="2" id="KW-0479">Metal-binding</keyword>
<organism evidence="8 9">
    <name type="scientific">Megasphaera vaginalis</name>
    <name type="common">ex Srinivasan et al. 2021</name>
    <dbReference type="NCBI Taxonomy" id="1111454"/>
    <lineage>
        <taxon>Bacteria</taxon>
        <taxon>Bacillati</taxon>
        <taxon>Bacillota</taxon>
        <taxon>Negativicutes</taxon>
        <taxon>Veillonellales</taxon>
        <taxon>Veillonellaceae</taxon>
        <taxon>Megasphaera</taxon>
    </lineage>
</organism>
<dbReference type="Pfam" id="PF01966">
    <property type="entry name" value="HD"/>
    <property type="match status" value="1"/>
</dbReference>
<dbReference type="RefSeq" id="WP_023054133.1">
    <property type="nucleotide sequence ID" value="NZ_AWXA01000043.1"/>
</dbReference>
<dbReference type="InterPro" id="IPR051094">
    <property type="entry name" value="Diverse_Catalytic_Enzymes"/>
</dbReference>
<evidence type="ECO:0000259" key="7">
    <source>
        <dbReference type="PROSITE" id="PS51831"/>
    </source>
</evidence>
<feature type="domain" description="HD" evidence="7">
    <location>
        <begin position="22"/>
        <end position="138"/>
    </location>
</feature>
<comment type="caution">
    <text evidence="8">The sequence shown here is derived from an EMBL/GenBank/DDBJ whole genome shotgun (WGS) entry which is preliminary data.</text>
</comment>
<keyword evidence="4 8" id="KW-0378">Hydrolase</keyword>
<protein>
    <recommendedName>
        <fullName evidence="1">bis(5'-nucleosyl)-tetraphosphatase (symmetrical)</fullName>
        <ecNumber evidence="1">3.6.1.41</ecNumber>
    </recommendedName>
</protein>
<proteinExistence type="predicted"/>
<dbReference type="InterPro" id="IPR003607">
    <property type="entry name" value="HD/PDEase_dom"/>
</dbReference>
<gene>
    <name evidence="8" type="ORF">HMPREF1250_1109</name>
</gene>